<accession>A0A8S1Q1Z8</accession>
<name>A0A8S1Q1Z8_PARPR</name>
<gene>
    <name evidence="1" type="ORF">PPRIM_AZ9-3.1.T1400015</name>
</gene>
<evidence type="ECO:0000313" key="1">
    <source>
        <dbReference type="EMBL" id="CAD8109182.1"/>
    </source>
</evidence>
<reference evidence="1" key="1">
    <citation type="submission" date="2021-01" db="EMBL/GenBank/DDBJ databases">
        <authorList>
            <consortium name="Genoscope - CEA"/>
            <person name="William W."/>
        </authorList>
    </citation>
    <scope>NUCLEOTIDE SEQUENCE</scope>
</reference>
<evidence type="ECO:0000313" key="2">
    <source>
        <dbReference type="Proteomes" id="UP000688137"/>
    </source>
</evidence>
<dbReference type="AlphaFoldDB" id="A0A8S1Q1Z8"/>
<proteinExistence type="predicted"/>
<comment type="caution">
    <text evidence="1">The sequence shown here is derived from an EMBL/GenBank/DDBJ whole genome shotgun (WGS) entry which is preliminary data.</text>
</comment>
<organism evidence="1 2">
    <name type="scientific">Paramecium primaurelia</name>
    <dbReference type="NCBI Taxonomy" id="5886"/>
    <lineage>
        <taxon>Eukaryota</taxon>
        <taxon>Sar</taxon>
        <taxon>Alveolata</taxon>
        <taxon>Ciliophora</taxon>
        <taxon>Intramacronucleata</taxon>
        <taxon>Oligohymenophorea</taxon>
        <taxon>Peniculida</taxon>
        <taxon>Parameciidae</taxon>
        <taxon>Paramecium</taxon>
    </lineage>
</organism>
<dbReference type="Proteomes" id="UP000688137">
    <property type="component" value="Unassembled WGS sequence"/>
</dbReference>
<dbReference type="EMBL" id="CAJJDM010000144">
    <property type="protein sequence ID" value="CAD8109182.1"/>
    <property type="molecule type" value="Genomic_DNA"/>
</dbReference>
<dbReference type="OMA" id="KTIVRHK"/>
<sequence length="179" mass="21006">MIQRLSYADIRSPQINQNNFKQAVKPLRPSKFLNDFESAPKNFIKEKEVYDIVDYAFPRTSRRRAALGNDKVQQKFEIALPSVQNLSIHSVNQLSHREVTADLKKSDVFHFDKKIENELESINRKIKKIINSNKRQVTFQSSLIVIDEQNKISQVRDPYISNDNQIRRKTIVRHKTLEV</sequence>
<protein>
    <submittedName>
        <fullName evidence="1">Uncharacterized protein</fullName>
    </submittedName>
</protein>
<keyword evidence="2" id="KW-1185">Reference proteome</keyword>